<proteinExistence type="predicted"/>
<protein>
    <recommendedName>
        <fullName evidence="3">GcrA cell cycle regulator</fullName>
    </recommendedName>
</protein>
<dbReference type="Proteomes" id="UP001595704">
    <property type="component" value="Unassembled WGS sequence"/>
</dbReference>
<accession>A0ABV7UHR8</accession>
<dbReference type="RefSeq" id="WP_191320787.1">
    <property type="nucleotide sequence ID" value="NZ_BNCG01000025.1"/>
</dbReference>
<evidence type="ECO:0008006" key="3">
    <source>
        <dbReference type="Google" id="ProtNLM"/>
    </source>
</evidence>
<name>A0ABV7UHR8_9HYPH</name>
<reference evidence="2" key="1">
    <citation type="journal article" date="2019" name="Int. J. Syst. Evol. Microbiol.">
        <title>The Global Catalogue of Microorganisms (GCM) 10K type strain sequencing project: providing services to taxonomists for standard genome sequencing and annotation.</title>
        <authorList>
            <consortium name="The Broad Institute Genomics Platform"/>
            <consortium name="The Broad Institute Genome Sequencing Center for Infectious Disease"/>
            <person name="Wu L."/>
            <person name="Ma J."/>
        </authorList>
    </citation>
    <scope>NUCLEOTIDE SEQUENCE [LARGE SCALE GENOMIC DNA]</scope>
    <source>
        <strain evidence="2">KCTC 42282</strain>
    </source>
</reference>
<keyword evidence="2" id="KW-1185">Reference proteome</keyword>
<sequence>MTYFQPEHGFAAAKADPASANVPLQVDSQPLATIPSRMKALVQAGHDLRGVAKSLGISRNKAAFLAFRAKISLKPMATRPPPSANFHPTLVSRPSDHVHAFTGEEVSVLRDLIARQGCSIETAARTMTIMARRPITQEEIISACHALEIRLQASIRHASVASPSHRAPITLHSAPEPAPTAEEVSVPRLSQAQHGVSIMALASSHCRSVIGRNTRGLPLYCAQDKKPGSSFCPSCHSRFFVPPPVVERPRPRAAFECSDETPVNRYRAVARAMQARKATRT</sequence>
<comment type="caution">
    <text evidence="1">The sequence shown here is derived from an EMBL/GenBank/DDBJ whole genome shotgun (WGS) entry which is preliminary data.</text>
</comment>
<evidence type="ECO:0000313" key="1">
    <source>
        <dbReference type="EMBL" id="MFC3637985.1"/>
    </source>
</evidence>
<dbReference type="EMBL" id="JBHRYC010000055">
    <property type="protein sequence ID" value="MFC3637985.1"/>
    <property type="molecule type" value="Genomic_DNA"/>
</dbReference>
<evidence type="ECO:0000313" key="2">
    <source>
        <dbReference type="Proteomes" id="UP001595704"/>
    </source>
</evidence>
<organism evidence="1 2">
    <name type="scientific">Camelimonas fluminis</name>
    <dbReference type="NCBI Taxonomy" id="1576911"/>
    <lineage>
        <taxon>Bacteria</taxon>
        <taxon>Pseudomonadati</taxon>
        <taxon>Pseudomonadota</taxon>
        <taxon>Alphaproteobacteria</taxon>
        <taxon>Hyphomicrobiales</taxon>
        <taxon>Chelatococcaceae</taxon>
        <taxon>Camelimonas</taxon>
    </lineage>
</organism>
<gene>
    <name evidence="1" type="ORF">ACFONL_11480</name>
</gene>